<name>A0A2M8KS00_9BACT</name>
<evidence type="ECO:0000256" key="1">
    <source>
        <dbReference type="SAM" id="Coils"/>
    </source>
</evidence>
<organism evidence="3 4">
    <name type="scientific">Candidatus Roizmanbacteria bacterium CG10_big_fil_rev_8_21_14_0_10_39_6</name>
    <dbReference type="NCBI Taxonomy" id="1974853"/>
    <lineage>
        <taxon>Bacteria</taxon>
        <taxon>Candidatus Roizmaniibacteriota</taxon>
    </lineage>
</organism>
<evidence type="ECO:0000313" key="3">
    <source>
        <dbReference type="EMBL" id="PJE62669.1"/>
    </source>
</evidence>
<sequence length="199" mass="22838">MVAAKKKTSSGIAEQLKNLGKDFFEQGKDAIRGARDDVASQLLDDNFDSPDIYGENPFLHGARMGSKDRKEPIRVIKSEVLFNRQEVQEKQSIRQELNSLIENVRRELELLKVQDKGLSEDISKLVLQNNPEKPGIYHIRFFQFVIKLLSALRKRISEGRMWLDVAFEKKKKKKFWSLAKKKGTSFSRSSELSQSNLPG</sequence>
<proteinExistence type="predicted"/>
<dbReference type="Pfam" id="PF18904">
    <property type="entry name" value="DUF5660"/>
    <property type="match status" value="1"/>
</dbReference>
<keyword evidence="1" id="KW-0175">Coiled coil</keyword>
<dbReference type="AlphaFoldDB" id="A0A2M8KS00"/>
<dbReference type="InterPro" id="IPR043719">
    <property type="entry name" value="DUF5660"/>
</dbReference>
<protein>
    <recommendedName>
        <fullName evidence="2">DUF5660 domain-containing protein</fullName>
    </recommendedName>
</protein>
<evidence type="ECO:0000259" key="2">
    <source>
        <dbReference type="Pfam" id="PF18904"/>
    </source>
</evidence>
<dbReference type="EMBL" id="PFED01000150">
    <property type="protein sequence ID" value="PJE62669.1"/>
    <property type="molecule type" value="Genomic_DNA"/>
</dbReference>
<reference evidence="4" key="1">
    <citation type="submission" date="2017-09" db="EMBL/GenBank/DDBJ databases">
        <title>Depth-based differentiation of microbial function through sediment-hosted aquifers and enrichment of novel symbionts in the deep terrestrial subsurface.</title>
        <authorList>
            <person name="Probst A.J."/>
            <person name="Ladd B."/>
            <person name="Jarett J.K."/>
            <person name="Geller-Mcgrath D.E."/>
            <person name="Sieber C.M.K."/>
            <person name="Emerson J.B."/>
            <person name="Anantharaman K."/>
            <person name="Thomas B.C."/>
            <person name="Malmstrom R."/>
            <person name="Stieglmeier M."/>
            <person name="Klingl A."/>
            <person name="Woyke T."/>
            <person name="Ryan C.M."/>
            <person name="Banfield J.F."/>
        </authorList>
    </citation>
    <scope>NUCLEOTIDE SEQUENCE [LARGE SCALE GENOMIC DNA]</scope>
</reference>
<dbReference type="Proteomes" id="UP000229554">
    <property type="component" value="Unassembled WGS sequence"/>
</dbReference>
<comment type="caution">
    <text evidence="3">The sequence shown here is derived from an EMBL/GenBank/DDBJ whole genome shotgun (WGS) entry which is preliminary data.</text>
</comment>
<gene>
    <name evidence="3" type="ORF">COU88_03740</name>
</gene>
<feature type="domain" description="DUF5660" evidence="2">
    <location>
        <begin position="94"/>
        <end position="196"/>
    </location>
</feature>
<accession>A0A2M8KS00</accession>
<feature type="coiled-coil region" evidence="1">
    <location>
        <begin position="83"/>
        <end position="121"/>
    </location>
</feature>
<evidence type="ECO:0000313" key="4">
    <source>
        <dbReference type="Proteomes" id="UP000229554"/>
    </source>
</evidence>